<comment type="caution">
    <text evidence="2">The sequence shown here is derived from an EMBL/GenBank/DDBJ whole genome shotgun (WGS) entry which is preliminary data.</text>
</comment>
<feature type="region of interest" description="Disordered" evidence="1">
    <location>
        <begin position="121"/>
        <end position="170"/>
    </location>
</feature>
<dbReference type="EMBL" id="CM017885">
    <property type="protein sequence ID" value="KAG1368286.1"/>
    <property type="molecule type" value="Genomic_DNA"/>
</dbReference>
<keyword evidence="3" id="KW-1185">Reference proteome</keyword>
<reference evidence="2" key="2">
    <citation type="submission" date="2019-07" db="EMBL/GenBank/DDBJ databases">
        <authorList>
            <person name="Yang Y."/>
            <person name="Bocs S."/>
            <person name="Baudouin L."/>
        </authorList>
    </citation>
    <scope>NUCLEOTIDE SEQUENCE</scope>
    <source>
        <tissue evidence="2">Spear leaf of Hainan Tall coconut</tissue>
    </source>
</reference>
<reference evidence="2" key="1">
    <citation type="journal article" date="2017" name="Gigascience">
        <title>The genome draft of coconut (Cocos nucifera).</title>
        <authorList>
            <person name="Xiao Y."/>
            <person name="Xu P."/>
            <person name="Fan H."/>
            <person name="Baudouin L."/>
            <person name="Xia W."/>
            <person name="Bocs S."/>
            <person name="Xu J."/>
            <person name="Li Q."/>
            <person name="Guo A."/>
            <person name="Zhou L."/>
            <person name="Li J."/>
            <person name="Wu Y."/>
            <person name="Ma Z."/>
            <person name="Armero A."/>
            <person name="Issali A.E."/>
            <person name="Liu N."/>
            <person name="Peng M."/>
            <person name="Yang Y."/>
        </authorList>
    </citation>
    <scope>NUCLEOTIDE SEQUENCE</scope>
    <source>
        <tissue evidence="2">Spear leaf of Hainan Tall coconut</tissue>
    </source>
</reference>
<proteinExistence type="predicted"/>
<evidence type="ECO:0000256" key="1">
    <source>
        <dbReference type="SAM" id="MobiDB-lite"/>
    </source>
</evidence>
<accession>A0A8K0IVF5</accession>
<sequence>MVDQGEKDILRIYDSLVDVPESRTEPVNLLVKVTTVPTDLRIELMVEMTLPTSPIEVLVKVTTTKMEETRGMSSPEVSEGFTKVAEAIHAAHRRNEILEKRRSEAERDCLRARNNIDCLRRMLKGRGGSASETHSSRDSTRRSKKRSRASDKRHPIERVSRRSDSPVAHGTLVIHEPSTETELRKANEQFDQLYQNRTNVVIKACRLEFFTGFERCKEMVQAHLPSEDLVHIESLWADSPDNNLRIVIRNYLDKLANSSGMPVIINRDLSILERGQRSPIECLFSEAILSLPAPDISNLFLEEELVDVARTPNALIVKAQPTMTTGPSGTVPTGVGLHDSILKDYGLACKMMHNMLYIKDALADCNHVNESFKDRLQKEEDWKLIKAASEEARATALRAEAATSRVEASLKKAEED</sequence>
<feature type="compositionally biased region" description="Basic and acidic residues" evidence="1">
    <location>
        <begin position="148"/>
        <end position="164"/>
    </location>
</feature>
<evidence type="ECO:0000313" key="2">
    <source>
        <dbReference type="EMBL" id="KAG1368286.1"/>
    </source>
</evidence>
<dbReference type="Proteomes" id="UP000797356">
    <property type="component" value="Chromosome 14"/>
</dbReference>
<gene>
    <name evidence="2" type="ORF">COCNU_14G007540</name>
</gene>
<organism evidence="2 3">
    <name type="scientific">Cocos nucifera</name>
    <name type="common">Coconut palm</name>
    <dbReference type="NCBI Taxonomy" id="13894"/>
    <lineage>
        <taxon>Eukaryota</taxon>
        <taxon>Viridiplantae</taxon>
        <taxon>Streptophyta</taxon>
        <taxon>Embryophyta</taxon>
        <taxon>Tracheophyta</taxon>
        <taxon>Spermatophyta</taxon>
        <taxon>Magnoliopsida</taxon>
        <taxon>Liliopsida</taxon>
        <taxon>Arecaceae</taxon>
        <taxon>Arecoideae</taxon>
        <taxon>Cocoseae</taxon>
        <taxon>Attaleinae</taxon>
        <taxon>Cocos</taxon>
    </lineage>
</organism>
<protein>
    <submittedName>
        <fullName evidence="2">Uncharacterized protein</fullName>
    </submittedName>
</protein>
<dbReference type="AlphaFoldDB" id="A0A8K0IVF5"/>
<evidence type="ECO:0000313" key="3">
    <source>
        <dbReference type="Proteomes" id="UP000797356"/>
    </source>
</evidence>
<name>A0A8K0IVF5_COCNU</name>